<dbReference type="SUPFAM" id="SSF56104">
    <property type="entry name" value="SAICAR synthase-like"/>
    <property type="match status" value="1"/>
</dbReference>
<evidence type="ECO:0000313" key="4">
    <source>
        <dbReference type="WBParaSite" id="jg12907"/>
    </source>
</evidence>
<dbReference type="GO" id="GO:0005886">
    <property type="term" value="C:plasma membrane"/>
    <property type="evidence" value="ECO:0007669"/>
    <property type="project" value="TreeGrafter"/>
</dbReference>
<accession>A0A915CV07</accession>
<dbReference type="InterPro" id="IPR023610">
    <property type="entry name" value="PInositol-4/5-P-5/4-kinase"/>
</dbReference>
<protein>
    <submittedName>
        <fullName evidence="4">PIPK domain-containing protein</fullName>
    </submittedName>
</protein>
<proteinExistence type="predicted"/>
<dbReference type="PROSITE" id="PS51455">
    <property type="entry name" value="PIPK"/>
    <property type="match status" value="1"/>
</dbReference>
<feature type="domain" description="PIPK" evidence="2">
    <location>
        <begin position="1"/>
        <end position="119"/>
    </location>
</feature>
<dbReference type="Pfam" id="PF01504">
    <property type="entry name" value="PIP5K"/>
    <property type="match status" value="1"/>
</dbReference>
<sequence>MGINDIEHDAEEICKNVINVPEKLACVENKQKEKMEKWYRLQDELQDSSNLLLNIIPATGKDDKKVFLYIGIIDILQKYNWKKRIERLGKMIVYNRKKISVAGSEFYAKRFREYIENSVFGSVETQKKGGLATLPTDLQHQDLEHKDDTSVKEN</sequence>
<dbReference type="PANTHER" id="PTHR23086:SF101">
    <property type="entry name" value="LP03320P-RELATED"/>
    <property type="match status" value="1"/>
</dbReference>
<dbReference type="WBParaSite" id="jg12907">
    <property type="protein sequence ID" value="jg12907"/>
    <property type="gene ID" value="jg12907"/>
</dbReference>
<keyword evidence="1" id="KW-0547">Nucleotide-binding</keyword>
<dbReference type="AlphaFoldDB" id="A0A915CV07"/>
<keyword evidence="1" id="KW-0067">ATP-binding</keyword>
<dbReference type="InterPro" id="IPR002498">
    <property type="entry name" value="PInositol-4-P-4/5-kinase_core"/>
</dbReference>
<keyword evidence="3" id="KW-1185">Reference proteome</keyword>
<evidence type="ECO:0000256" key="1">
    <source>
        <dbReference type="PROSITE-ProRule" id="PRU00781"/>
    </source>
</evidence>
<keyword evidence="1" id="KW-0808">Transferase</keyword>
<keyword evidence="1" id="KW-0418">Kinase</keyword>
<dbReference type="Proteomes" id="UP000887574">
    <property type="component" value="Unplaced"/>
</dbReference>
<dbReference type="PANTHER" id="PTHR23086">
    <property type="entry name" value="PHOSPHATIDYLINOSITOL-4-PHOSPHATE 5-KINASE"/>
    <property type="match status" value="1"/>
</dbReference>
<dbReference type="GO" id="GO:0005524">
    <property type="term" value="F:ATP binding"/>
    <property type="evidence" value="ECO:0007669"/>
    <property type="project" value="UniProtKB-UniRule"/>
</dbReference>
<dbReference type="GO" id="GO:0046854">
    <property type="term" value="P:phosphatidylinositol phosphate biosynthetic process"/>
    <property type="evidence" value="ECO:0007669"/>
    <property type="project" value="TreeGrafter"/>
</dbReference>
<dbReference type="GO" id="GO:0016308">
    <property type="term" value="F:1-phosphatidylinositol-4-phosphate 5-kinase activity"/>
    <property type="evidence" value="ECO:0007669"/>
    <property type="project" value="TreeGrafter"/>
</dbReference>
<evidence type="ECO:0000313" key="3">
    <source>
        <dbReference type="Proteomes" id="UP000887574"/>
    </source>
</evidence>
<dbReference type="InterPro" id="IPR027483">
    <property type="entry name" value="PInositol-4-P-4/5-kinase_C_sf"/>
</dbReference>
<evidence type="ECO:0000259" key="2">
    <source>
        <dbReference type="PROSITE" id="PS51455"/>
    </source>
</evidence>
<name>A0A915CV07_9BILA</name>
<reference evidence="4" key="1">
    <citation type="submission" date="2022-11" db="UniProtKB">
        <authorList>
            <consortium name="WormBaseParasite"/>
        </authorList>
    </citation>
    <scope>IDENTIFICATION</scope>
</reference>
<organism evidence="3 4">
    <name type="scientific">Ditylenchus dipsaci</name>
    <dbReference type="NCBI Taxonomy" id="166011"/>
    <lineage>
        <taxon>Eukaryota</taxon>
        <taxon>Metazoa</taxon>
        <taxon>Ecdysozoa</taxon>
        <taxon>Nematoda</taxon>
        <taxon>Chromadorea</taxon>
        <taxon>Rhabditida</taxon>
        <taxon>Tylenchina</taxon>
        <taxon>Tylenchomorpha</taxon>
        <taxon>Sphaerularioidea</taxon>
        <taxon>Anguinidae</taxon>
        <taxon>Anguininae</taxon>
        <taxon>Ditylenchus</taxon>
    </lineage>
</organism>
<dbReference type="Gene3D" id="3.30.810.10">
    <property type="entry name" value="2-Layer Sandwich"/>
    <property type="match status" value="1"/>
</dbReference>